<evidence type="ECO:0000313" key="3">
    <source>
        <dbReference type="Proteomes" id="UP001237642"/>
    </source>
</evidence>
<gene>
    <name evidence="2" type="ORF">POM88_000175</name>
</gene>
<feature type="compositionally biased region" description="Polar residues" evidence="1">
    <location>
        <begin position="41"/>
        <end position="50"/>
    </location>
</feature>
<dbReference type="EMBL" id="JAUIZM010000001">
    <property type="protein sequence ID" value="KAK1400570.1"/>
    <property type="molecule type" value="Genomic_DNA"/>
</dbReference>
<keyword evidence="3" id="KW-1185">Reference proteome</keyword>
<reference evidence="2" key="1">
    <citation type="submission" date="2023-02" db="EMBL/GenBank/DDBJ databases">
        <title>Genome of toxic invasive species Heracleum sosnowskyi carries increased number of genes despite the absence of recent whole-genome duplications.</title>
        <authorList>
            <person name="Schelkunov M."/>
            <person name="Shtratnikova V."/>
            <person name="Makarenko M."/>
            <person name="Klepikova A."/>
            <person name="Omelchenko D."/>
            <person name="Novikova G."/>
            <person name="Obukhova E."/>
            <person name="Bogdanov V."/>
            <person name="Penin A."/>
            <person name="Logacheva M."/>
        </authorList>
    </citation>
    <scope>NUCLEOTIDE SEQUENCE</scope>
    <source>
        <strain evidence="2">Hsosn_3</strain>
        <tissue evidence="2">Leaf</tissue>
    </source>
</reference>
<dbReference type="AlphaFoldDB" id="A0AAD8JDQ7"/>
<sequence length="218" mass="25112">MATKPLTTEAIAITEKKMDMTLDDIIKMSKNNTSKPKRQQRLPNKNQKIMSNGPLDKSVKVRSYMDSRSSLRQATLAKRRSNFQGNQFPLAAEHARKAFVAPIRNKPFNQSRTRNMTTPRIEAVPVQKRAGYGGLVVKQSQQQVKVLPNQRPRTLDSLFANMQEERMRIKSQQTNDGRRNGANMKEERMRIMSQQTNGGRRNGGGQQRQHFSRGYYRY</sequence>
<feature type="region of interest" description="Disordered" evidence="1">
    <location>
        <begin position="194"/>
        <end position="218"/>
    </location>
</feature>
<protein>
    <submittedName>
        <fullName evidence="2">UAP56-interacting factor like</fullName>
    </submittedName>
</protein>
<evidence type="ECO:0000313" key="2">
    <source>
        <dbReference type="EMBL" id="KAK1400570.1"/>
    </source>
</evidence>
<comment type="caution">
    <text evidence="2">The sequence shown here is derived from an EMBL/GenBank/DDBJ whole genome shotgun (WGS) entry which is preliminary data.</text>
</comment>
<dbReference type="PANTHER" id="PTHR36048:SF1">
    <property type="entry name" value="RIBOSOME MATURATION FACTOR"/>
    <property type="match status" value="1"/>
</dbReference>
<proteinExistence type="predicted"/>
<accession>A0AAD8JDQ7</accession>
<name>A0AAD8JDQ7_9APIA</name>
<dbReference type="PANTHER" id="PTHR36048">
    <property type="entry name" value="RIBOSOME MATURATION FACTOR"/>
    <property type="match status" value="1"/>
</dbReference>
<evidence type="ECO:0000256" key="1">
    <source>
        <dbReference type="SAM" id="MobiDB-lite"/>
    </source>
</evidence>
<organism evidence="2 3">
    <name type="scientific">Heracleum sosnowskyi</name>
    <dbReference type="NCBI Taxonomy" id="360622"/>
    <lineage>
        <taxon>Eukaryota</taxon>
        <taxon>Viridiplantae</taxon>
        <taxon>Streptophyta</taxon>
        <taxon>Embryophyta</taxon>
        <taxon>Tracheophyta</taxon>
        <taxon>Spermatophyta</taxon>
        <taxon>Magnoliopsida</taxon>
        <taxon>eudicotyledons</taxon>
        <taxon>Gunneridae</taxon>
        <taxon>Pentapetalae</taxon>
        <taxon>asterids</taxon>
        <taxon>campanulids</taxon>
        <taxon>Apiales</taxon>
        <taxon>Apiaceae</taxon>
        <taxon>Apioideae</taxon>
        <taxon>apioid superclade</taxon>
        <taxon>Tordylieae</taxon>
        <taxon>Tordyliinae</taxon>
        <taxon>Heracleum</taxon>
    </lineage>
</organism>
<feature type="region of interest" description="Disordered" evidence="1">
    <location>
        <begin position="29"/>
        <end position="53"/>
    </location>
</feature>
<dbReference type="Proteomes" id="UP001237642">
    <property type="component" value="Unassembled WGS sequence"/>
</dbReference>
<reference evidence="2" key="2">
    <citation type="submission" date="2023-05" db="EMBL/GenBank/DDBJ databases">
        <authorList>
            <person name="Schelkunov M.I."/>
        </authorList>
    </citation>
    <scope>NUCLEOTIDE SEQUENCE</scope>
    <source>
        <strain evidence="2">Hsosn_3</strain>
        <tissue evidence="2">Leaf</tissue>
    </source>
</reference>